<dbReference type="Proteomes" id="UP001287286">
    <property type="component" value="Unassembled WGS sequence"/>
</dbReference>
<feature type="region of interest" description="Disordered" evidence="1">
    <location>
        <begin position="303"/>
        <end position="377"/>
    </location>
</feature>
<gene>
    <name evidence="3" type="ORF">Purlil1_9654</name>
</gene>
<feature type="chain" id="PRO_5046933116" evidence="2">
    <location>
        <begin position="19"/>
        <end position="450"/>
    </location>
</feature>
<protein>
    <submittedName>
        <fullName evidence="3">Uncharacterized protein</fullName>
    </submittedName>
</protein>
<evidence type="ECO:0000256" key="2">
    <source>
        <dbReference type="SAM" id="SignalP"/>
    </source>
</evidence>
<sequence>MRITVVAICAPLVGLAAAWPAAKLNDARQTYDTADNAQRAATKSIIARFGHPDKQYWGDPLAAGSVLLTYTALTSGGSPVRPIPRNRYSVAGGAMPSRLYEGDPEGILHLLLFFIASLFYPDLTVKFTDTGYLFASNMKTLQLLLVVGIMVTASPIDRDVAQLHRLKTVGNPEPGYNPVMVKPLGGFAGRVLQAGTTHSAPYGRHAAGVGITNTAQALFSGGFVGAGVPTVASELVQAVRAGAFERFGGRDSPFGRWDAERRKVGQEWKQAIIEGAQRLGEWFEQFMQGYVVPPTVLVPPAPSTASALPDLPDIPSGPHHPFRPDHLSRNRNKTETPVGDVSDRPPGKCQVRLPIVPSPGPSSARRSLSRGRRVGTNACSRTPCRIADVASSEWAMKSDVVYDARVEQLGSTESQDTVALSSRRIISASRERAKKTRRKGFGPMSYVPFI</sequence>
<reference evidence="3 4" key="1">
    <citation type="journal article" date="2024" name="Microbiol. Resour. Announc.">
        <title>Genome annotations for the ascomycete fungi Trichoderma harzianum, Trichoderma aggressivum, and Purpureocillium lilacinum.</title>
        <authorList>
            <person name="Beijen E.P.W."/>
            <person name="Ohm R.A."/>
        </authorList>
    </citation>
    <scope>NUCLEOTIDE SEQUENCE [LARGE SCALE GENOMIC DNA]</scope>
    <source>
        <strain evidence="3 4">CBS 150709</strain>
    </source>
</reference>
<feature type="compositionally biased region" description="Basic and acidic residues" evidence="1">
    <location>
        <begin position="322"/>
        <end position="334"/>
    </location>
</feature>
<keyword evidence="4" id="KW-1185">Reference proteome</keyword>
<comment type="caution">
    <text evidence="3">The sequence shown here is derived from an EMBL/GenBank/DDBJ whole genome shotgun (WGS) entry which is preliminary data.</text>
</comment>
<feature type="signal peptide" evidence="2">
    <location>
        <begin position="1"/>
        <end position="18"/>
    </location>
</feature>
<keyword evidence="2" id="KW-0732">Signal</keyword>
<organism evidence="3 4">
    <name type="scientific">Purpureocillium lilacinum</name>
    <name type="common">Paecilomyces lilacinus</name>
    <dbReference type="NCBI Taxonomy" id="33203"/>
    <lineage>
        <taxon>Eukaryota</taxon>
        <taxon>Fungi</taxon>
        <taxon>Dikarya</taxon>
        <taxon>Ascomycota</taxon>
        <taxon>Pezizomycotina</taxon>
        <taxon>Sordariomycetes</taxon>
        <taxon>Hypocreomycetidae</taxon>
        <taxon>Hypocreales</taxon>
        <taxon>Ophiocordycipitaceae</taxon>
        <taxon>Purpureocillium</taxon>
    </lineage>
</organism>
<evidence type="ECO:0000313" key="4">
    <source>
        <dbReference type="Proteomes" id="UP001287286"/>
    </source>
</evidence>
<proteinExistence type="predicted"/>
<accession>A0ABR0BQC3</accession>
<dbReference type="EMBL" id="JAWRVI010000045">
    <property type="protein sequence ID" value="KAK4085913.1"/>
    <property type="molecule type" value="Genomic_DNA"/>
</dbReference>
<evidence type="ECO:0000256" key="1">
    <source>
        <dbReference type="SAM" id="MobiDB-lite"/>
    </source>
</evidence>
<evidence type="ECO:0000313" key="3">
    <source>
        <dbReference type="EMBL" id="KAK4085913.1"/>
    </source>
</evidence>
<name>A0ABR0BQC3_PURLI</name>